<feature type="coiled-coil region" evidence="1">
    <location>
        <begin position="2"/>
        <end position="36"/>
    </location>
</feature>
<dbReference type="EMBL" id="LAZR01000139">
    <property type="protein sequence ID" value="KKN87352.1"/>
    <property type="molecule type" value="Genomic_DNA"/>
</dbReference>
<dbReference type="AlphaFoldDB" id="A0A0F9UJ40"/>
<proteinExistence type="predicted"/>
<feature type="non-terminal residue" evidence="2">
    <location>
        <position position="1"/>
    </location>
</feature>
<gene>
    <name evidence="2" type="ORF">LCGC14_0260290</name>
</gene>
<evidence type="ECO:0000256" key="1">
    <source>
        <dbReference type="SAM" id="Coils"/>
    </source>
</evidence>
<protein>
    <submittedName>
        <fullName evidence="2">Uncharacterized protein</fullName>
    </submittedName>
</protein>
<sequence>NLKQLLARQASCQRRIDELEESWLLAHEELDSLQSELQDE</sequence>
<accession>A0A0F9UJ40</accession>
<comment type="caution">
    <text evidence="2">The sequence shown here is derived from an EMBL/GenBank/DDBJ whole genome shotgun (WGS) entry which is preliminary data.</text>
</comment>
<name>A0A0F9UJ40_9ZZZZ</name>
<evidence type="ECO:0000313" key="2">
    <source>
        <dbReference type="EMBL" id="KKN87352.1"/>
    </source>
</evidence>
<organism evidence="2">
    <name type="scientific">marine sediment metagenome</name>
    <dbReference type="NCBI Taxonomy" id="412755"/>
    <lineage>
        <taxon>unclassified sequences</taxon>
        <taxon>metagenomes</taxon>
        <taxon>ecological metagenomes</taxon>
    </lineage>
</organism>
<keyword evidence="1" id="KW-0175">Coiled coil</keyword>
<reference evidence="2" key="1">
    <citation type="journal article" date="2015" name="Nature">
        <title>Complex archaea that bridge the gap between prokaryotes and eukaryotes.</title>
        <authorList>
            <person name="Spang A."/>
            <person name="Saw J.H."/>
            <person name="Jorgensen S.L."/>
            <person name="Zaremba-Niedzwiedzka K."/>
            <person name="Martijn J."/>
            <person name="Lind A.E."/>
            <person name="van Eijk R."/>
            <person name="Schleper C."/>
            <person name="Guy L."/>
            <person name="Ettema T.J."/>
        </authorList>
    </citation>
    <scope>NUCLEOTIDE SEQUENCE</scope>
</reference>